<dbReference type="InterPro" id="IPR048995">
    <property type="entry name" value="STL11/RBM22-like_N"/>
</dbReference>
<accession>A0AAF0FIJ6</accession>
<dbReference type="GO" id="GO:0071007">
    <property type="term" value="C:U2-type catalytic step 2 spliceosome"/>
    <property type="evidence" value="ECO:0007669"/>
    <property type="project" value="TreeGrafter"/>
</dbReference>
<dbReference type="AlphaFoldDB" id="A0AAF0FIJ6"/>
<dbReference type="InterPro" id="IPR036855">
    <property type="entry name" value="Znf_CCCH_sf"/>
</dbReference>
<evidence type="ECO:0000256" key="5">
    <source>
        <dbReference type="PROSITE-ProRule" id="PRU00723"/>
    </source>
</evidence>
<dbReference type="Proteomes" id="UP001214628">
    <property type="component" value="Chromosome 7"/>
</dbReference>
<feature type="zinc finger region" description="C3H1-type" evidence="5">
    <location>
        <begin position="161"/>
        <end position="188"/>
    </location>
</feature>
<name>A0AAF0FIJ6_9BASI</name>
<evidence type="ECO:0000256" key="4">
    <source>
        <dbReference type="ARBA" id="ARBA00022884"/>
    </source>
</evidence>
<dbReference type="GO" id="GO:0000974">
    <property type="term" value="C:Prp19 complex"/>
    <property type="evidence" value="ECO:0007669"/>
    <property type="project" value="TreeGrafter"/>
</dbReference>
<dbReference type="GO" id="GO:0036002">
    <property type="term" value="F:pre-mRNA binding"/>
    <property type="evidence" value="ECO:0007669"/>
    <property type="project" value="TreeGrafter"/>
</dbReference>
<keyword evidence="4" id="KW-0694">RNA-binding</keyword>
<dbReference type="InterPro" id="IPR000571">
    <property type="entry name" value="Znf_CCCH"/>
</dbReference>
<keyword evidence="1 5" id="KW-0479">Metal-binding</keyword>
<dbReference type="SMART" id="SM00356">
    <property type="entry name" value="ZnF_C3H1"/>
    <property type="match status" value="1"/>
</dbReference>
<dbReference type="Gene3D" id="3.30.70.330">
    <property type="match status" value="1"/>
</dbReference>
<dbReference type="EMBL" id="CP118381">
    <property type="protein sequence ID" value="WFD45157.1"/>
    <property type="molecule type" value="Genomic_DNA"/>
</dbReference>
<dbReference type="InterPro" id="IPR039171">
    <property type="entry name" value="Cwc2/Slt11"/>
</dbReference>
<proteinExistence type="predicted"/>
<dbReference type="Pfam" id="PF00642">
    <property type="entry name" value="zf-CCCH"/>
    <property type="match status" value="1"/>
</dbReference>
<dbReference type="SUPFAM" id="SSF54928">
    <property type="entry name" value="RNA-binding domain, RBD"/>
    <property type="match status" value="1"/>
</dbReference>
<feature type="compositionally biased region" description="Polar residues" evidence="6">
    <location>
        <begin position="145"/>
        <end position="155"/>
    </location>
</feature>
<dbReference type="SUPFAM" id="SSF90229">
    <property type="entry name" value="CCCH zinc finger"/>
    <property type="match status" value="1"/>
</dbReference>
<dbReference type="GO" id="GO:0008270">
    <property type="term" value="F:zinc ion binding"/>
    <property type="evidence" value="ECO:0007669"/>
    <property type="project" value="UniProtKB-KW"/>
</dbReference>
<sequence>MSYGFLNKQNTANAGSSSAETPILCETCLGPNPYVRMSRQHLGKECKVCGRPFTVFRWNPGAGMRFKKTEICTTCAKLKHACQTCILDLDYHLPTHVRDSALNIQSAIPTSDINRQYYVNRMEAQMDGDSTASQFGPKRIANADSHPSLQNLSSNPPDPHRHRPQVCSFYARGSCKRGDACPYRHEILPSSSAPSVADQYAQVSKQVSRAVWKPVDQAKPLTPPSNKEILSLFFTNLSDLNQDSMQDSILATVPELKKDDIQRVQYIEASHCAFVHFTTRQAAERAANALAVKVEMNGHQARVAWGRSASKASQVKDST</sequence>
<evidence type="ECO:0000256" key="1">
    <source>
        <dbReference type="ARBA" id="ARBA00022723"/>
    </source>
</evidence>
<gene>
    <name evidence="8" type="primary">SLT11</name>
    <name evidence="8" type="ORF">MPSI1_003835</name>
</gene>
<feature type="domain" description="C3H1-type" evidence="7">
    <location>
        <begin position="161"/>
        <end position="188"/>
    </location>
</feature>
<keyword evidence="9" id="KW-1185">Reference proteome</keyword>
<keyword evidence="3 5" id="KW-0862">Zinc</keyword>
<keyword evidence="2 5" id="KW-0863">Zinc-finger</keyword>
<evidence type="ECO:0000256" key="6">
    <source>
        <dbReference type="SAM" id="MobiDB-lite"/>
    </source>
</evidence>
<dbReference type="GO" id="GO:0071006">
    <property type="term" value="C:U2-type catalytic step 1 spliceosome"/>
    <property type="evidence" value="ECO:0007669"/>
    <property type="project" value="TreeGrafter"/>
</dbReference>
<dbReference type="Gene3D" id="3.30.1370.210">
    <property type="match status" value="1"/>
</dbReference>
<organism evidence="8 9">
    <name type="scientific">Malassezia psittaci</name>
    <dbReference type="NCBI Taxonomy" id="1821823"/>
    <lineage>
        <taxon>Eukaryota</taxon>
        <taxon>Fungi</taxon>
        <taxon>Dikarya</taxon>
        <taxon>Basidiomycota</taxon>
        <taxon>Ustilaginomycotina</taxon>
        <taxon>Malasseziomycetes</taxon>
        <taxon>Malasseziales</taxon>
        <taxon>Malasseziaceae</taxon>
        <taxon>Malassezia</taxon>
    </lineage>
</organism>
<evidence type="ECO:0000256" key="2">
    <source>
        <dbReference type="ARBA" id="ARBA00022771"/>
    </source>
</evidence>
<dbReference type="PANTHER" id="PTHR14089:SF6">
    <property type="entry name" value="PRE-MRNA-SPLICING FACTOR RBM22"/>
    <property type="match status" value="1"/>
</dbReference>
<evidence type="ECO:0000256" key="3">
    <source>
        <dbReference type="ARBA" id="ARBA00022833"/>
    </source>
</evidence>
<feature type="region of interest" description="Disordered" evidence="6">
    <location>
        <begin position="128"/>
        <end position="165"/>
    </location>
</feature>
<evidence type="ECO:0000313" key="8">
    <source>
        <dbReference type="EMBL" id="WFD45157.1"/>
    </source>
</evidence>
<reference evidence="8" key="1">
    <citation type="submission" date="2023-02" db="EMBL/GenBank/DDBJ databases">
        <title>Mating type loci evolution in Malassezia.</title>
        <authorList>
            <person name="Coelho M.A."/>
        </authorList>
    </citation>
    <scope>NUCLEOTIDE SEQUENCE</scope>
    <source>
        <strain evidence="8">CBS 14136</strain>
    </source>
</reference>
<evidence type="ECO:0000259" key="7">
    <source>
        <dbReference type="PROSITE" id="PS50103"/>
    </source>
</evidence>
<dbReference type="PROSITE" id="PS50103">
    <property type="entry name" value="ZF_C3H1"/>
    <property type="match status" value="1"/>
</dbReference>
<dbReference type="InterPro" id="IPR012677">
    <property type="entry name" value="Nucleotide-bd_a/b_plait_sf"/>
</dbReference>
<dbReference type="PANTHER" id="PTHR14089">
    <property type="entry name" value="PRE-MRNA-SPLICING FACTOR RBM22"/>
    <property type="match status" value="1"/>
</dbReference>
<protein>
    <submittedName>
        <fullName evidence="8">Pre-mRNA-splicing factor slt11</fullName>
    </submittedName>
</protein>
<dbReference type="Pfam" id="PF21369">
    <property type="entry name" value="STL11_N"/>
    <property type="match status" value="1"/>
</dbReference>
<dbReference type="GO" id="GO:0017070">
    <property type="term" value="F:U6 snRNA binding"/>
    <property type="evidence" value="ECO:0007669"/>
    <property type="project" value="TreeGrafter"/>
</dbReference>
<evidence type="ECO:0000313" key="9">
    <source>
        <dbReference type="Proteomes" id="UP001214628"/>
    </source>
</evidence>
<dbReference type="InterPro" id="IPR035979">
    <property type="entry name" value="RBD_domain_sf"/>
</dbReference>